<protein>
    <submittedName>
        <fullName evidence="1">Uncharacterized protein</fullName>
    </submittedName>
</protein>
<sequence>MTLTPWRLTAGGQRARLLRRRHYFGSQCWTPGSTFTSKEVFTWAKSNNQRLLNVGDIGRTNNYNIMGYIERKVVNVLLADYEV</sequence>
<evidence type="ECO:0000313" key="1">
    <source>
        <dbReference type="EnsemblPlants" id="OPUNC05G08880.1"/>
    </source>
</evidence>
<dbReference type="Gramene" id="OPUNC05G08880.1">
    <property type="protein sequence ID" value="OPUNC05G08880.1"/>
    <property type="gene ID" value="OPUNC05G08880"/>
</dbReference>
<name>A0A0E0L0M1_ORYPU</name>
<dbReference type="EnsemblPlants" id="OPUNC05G08880.1">
    <property type="protein sequence ID" value="OPUNC05G08880.1"/>
    <property type="gene ID" value="OPUNC05G08880"/>
</dbReference>
<reference evidence="1" key="1">
    <citation type="submission" date="2015-04" db="UniProtKB">
        <authorList>
            <consortium name="EnsemblPlants"/>
        </authorList>
    </citation>
    <scope>IDENTIFICATION</scope>
</reference>
<evidence type="ECO:0000313" key="2">
    <source>
        <dbReference type="Proteomes" id="UP000026962"/>
    </source>
</evidence>
<accession>A0A0E0L0M1</accession>
<dbReference type="AlphaFoldDB" id="A0A0E0L0M1"/>
<dbReference type="Proteomes" id="UP000026962">
    <property type="component" value="Chromosome 5"/>
</dbReference>
<keyword evidence="2" id="KW-1185">Reference proteome</keyword>
<proteinExistence type="predicted"/>
<reference evidence="1" key="2">
    <citation type="submission" date="2018-05" db="EMBL/GenBank/DDBJ databases">
        <title>OpunRS2 (Oryza punctata Reference Sequence Version 2).</title>
        <authorList>
            <person name="Zhang J."/>
            <person name="Kudrna D."/>
            <person name="Lee S."/>
            <person name="Talag J."/>
            <person name="Welchert J."/>
            <person name="Wing R.A."/>
        </authorList>
    </citation>
    <scope>NUCLEOTIDE SEQUENCE [LARGE SCALE GENOMIC DNA]</scope>
</reference>
<organism evidence="1">
    <name type="scientific">Oryza punctata</name>
    <name type="common">Red rice</name>
    <dbReference type="NCBI Taxonomy" id="4537"/>
    <lineage>
        <taxon>Eukaryota</taxon>
        <taxon>Viridiplantae</taxon>
        <taxon>Streptophyta</taxon>
        <taxon>Embryophyta</taxon>
        <taxon>Tracheophyta</taxon>
        <taxon>Spermatophyta</taxon>
        <taxon>Magnoliopsida</taxon>
        <taxon>Liliopsida</taxon>
        <taxon>Poales</taxon>
        <taxon>Poaceae</taxon>
        <taxon>BOP clade</taxon>
        <taxon>Oryzoideae</taxon>
        <taxon>Oryzeae</taxon>
        <taxon>Oryzinae</taxon>
        <taxon>Oryza</taxon>
    </lineage>
</organism>
<dbReference type="HOGENOM" id="CLU_185593_0_0_1"/>